<name>G0SGJ5_CHATD</name>
<dbReference type="Proteomes" id="UP000008066">
    <property type="component" value="Unassembled WGS sequence"/>
</dbReference>
<dbReference type="GO" id="GO:0071944">
    <property type="term" value="C:cell periphery"/>
    <property type="evidence" value="ECO:0007669"/>
    <property type="project" value="UniProtKB-ARBA"/>
</dbReference>
<proteinExistence type="predicted"/>
<feature type="compositionally biased region" description="Polar residues" evidence="5">
    <location>
        <begin position="225"/>
        <end position="234"/>
    </location>
</feature>
<evidence type="ECO:0000256" key="6">
    <source>
        <dbReference type="SAM" id="Phobius"/>
    </source>
</evidence>
<dbReference type="eggNOG" id="ENOG502REWW">
    <property type="taxonomic scope" value="Eukaryota"/>
</dbReference>
<feature type="compositionally biased region" description="Basic and acidic residues" evidence="5">
    <location>
        <begin position="421"/>
        <end position="437"/>
    </location>
</feature>
<feature type="region of interest" description="Disordered" evidence="5">
    <location>
        <begin position="338"/>
        <end position="461"/>
    </location>
</feature>
<dbReference type="RefSeq" id="XP_006696952.1">
    <property type="nucleotide sequence ID" value="XM_006696889.1"/>
</dbReference>
<dbReference type="OMA" id="DSHYHEQ"/>
<feature type="compositionally biased region" description="Polar residues" evidence="5">
    <location>
        <begin position="205"/>
        <end position="218"/>
    </location>
</feature>
<evidence type="ECO:0000313" key="8">
    <source>
        <dbReference type="Proteomes" id="UP000008066"/>
    </source>
</evidence>
<dbReference type="GO" id="GO:0016020">
    <property type="term" value="C:membrane"/>
    <property type="evidence" value="ECO:0007669"/>
    <property type="project" value="UniProtKB-SubCell"/>
</dbReference>
<feature type="region of interest" description="Disordered" evidence="5">
    <location>
        <begin position="1"/>
        <end position="20"/>
    </location>
</feature>
<keyword evidence="3 6" id="KW-1133">Transmembrane helix</keyword>
<feature type="compositionally biased region" description="Low complexity" evidence="5">
    <location>
        <begin position="138"/>
        <end position="154"/>
    </location>
</feature>
<dbReference type="HOGENOM" id="CLU_050905_0_0_1"/>
<evidence type="ECO:0000256" key="3">
    <source>
        <dbReference type="ARBA" id="ARBA00022989"/>
    </source>
</evidence>
<feature type="region of interest" description="Disordered" evidence="5">
    <location>
        <begin position="180"/>
        <end position="257"/>
    </location>
</feature>
<feature type="region of interest" description="Disordered" evidence="5">
    <location>
        <begin position="136"/>
        <end position="166"/>
    </location>
</feature>
<feature type="compositionally biased region" description="Basic residues" evidence="5">
    <location>
        <begin position="364"/>
        <end position="382"/>
    </location>
</feature>
<keyword evidence="8" id="KW-1185">Reference proteome</keyword>
<accession>G0SGJ5</accession>
<sequence>MAPPIPPRVLPRDSESGGKSLSSGAIVGIAIVAGALSVGAIALFYWHWRRQRRFDLEDASTRDSFDEPMSPSAIPPNVAYTLDYKMDQQNYGGGDQESSCTYSPEKSIYTISPLGAPPVPSAMPTHPAYIPRALVRGSTSPSHRSSSTTAVASSPPIPSHSLKIRPDDPFVPAYLKVAQEQTDQSQITSSSTSATPQSLIEEQLQRQTQSPDSGSYSSGLPLHPSQRQSGTPSPESKEQHHPRKKVPPRLILSSSTFTAANAPKTVIEVSVPGVGNTMSSTTASTPASPNDATAAFITAAALSRSSTGLALQPLLPFPVLLIDKPLLGKENTTISGPLAFPQHYIPPPRSPPSTGFSQTFFSNKKSKAKKSKRRCRSRSGWKGKRDSVATLDGATDADEEDEVDDEEQESSRHHHRMAFKSRLEHQSAHEKGKDRDRKEKKRNSGNRYYAEVEIGNGNDIW</sequence>
<feature type="compositionally biased region" description="Polar residues" evidence="5">
    <location>
        <begin position="352"/>
        <end position="361"/>
    </location>
</feature>
<evidence type="ECO:0000256" key="4">
    <source>
        <dbReference type="ARBA" id="ARBA00023136"/>
    </source>
</evidence>
<dbReference type="PANTHER" id="PTHR15549">
    <property type="entry name" value="PAIRED IMMUNOGLOBULIN-LIKE TYPE 2 RECEPTOR"/>
    <property type="match status" value="1"/>
</dbReference>
<organism evidence="8">
    <name type="scientific">Chaetomium thermophilum (strain DSM 1495 / CBS 144.50 / IMI 039719)</name>
    <name type="common">Thermochaetoides thermophila</name>
    <dbReference type="NCBI Taxonomy" id="759272"/>
    <lineage>
        <taxon>Eukaryota</taxon>
        <taxon>Fungi</taxon>
        <taxon>Dikarya</taxon>
        <taxon>Ascomycota</taxon>
        <taxon>Pezizomycotina</taxon>
        <taxon>Sordariomycetes</taxon>
        <taxon>Sordariomycetidae</taxon>
        <taxon>Sordariales</taxon>
        <taxon>Chaetomiaceae</taxon>
        <taxon>Thermochaetoides</taxon>
    </lineage>
</organism>
<evidence type="ECO:0000256" key="1">
    <source>
        <dbReference type="ARBA" id="ARBA00004167"/>
    </source>
</evidence>
<dbReference type="EMBL" id="GL988047">
    <property type="protein sequence ID" value="EGS17334.1"/>
    <property type="molecule type" value="Genomic_DNA"/>
</dbReference>
<dbReference type="InterPro" id="IPR051694">
    <property type="entry name" value="Immunoregulatory_rcpt-like"/>
</dbReference>
<dbReference type="OrthoDB" id="5426678at2759"/>
<feature type="transmembrane region" description="Helical" evidence="6">
    <location>
        <begin position="20"/>
        <end position="46"/>
    </location>
</feature>
<keyword evidence="4 6" id="KW-0472">Membrane</keyword>
<evidence type="ECO:0000256" key="5">
    <source>
        <dbReference type="SAM" id="MobiDB-lite"/>
    </source>
</evidence>
<protein>
    <submittedName>
        <fullName evidence="7">Uncharacterized protein</fullName>
    </submittedName>
</protein>
<gene>
    <name evidence="7" type="ORF">CTHT_0066550</name>
</gene>
<reference evidence="7 8" key="1">
    <citation type="journal article" date="2011" name="Cell">
        <title>Insight into structure and assembly of the nuclear pore complex by utilizing the genome of a eukaryotic thermophile.</title>
        <authorList>
            <person name="Amlacher S."/>
            <person name="Sarges P."/>
            <person name="Flemming D."/>
            <person name="van Noort V."/>
            <person name="Kunze R."/>
            <person name="Devos D.P."/>
            <person name="Arumugam M."/>
            <person name="Bork P."/>
            <person name="Hurt E."/>
        </authorList>
    </citation>
    <scope>NUCLEOTIDE SEQUENCE [LARGE SCALE GENOMIC DNA]</scope>
    <source>
        <strain evidence="8">DSM 1495 / CBS 144.50 / IMI 039719</strain>
    </source>
</reference>
<dbReference type="KEGG" id="cthr:CTHT_0066550"/>
<feature type="compositionally biased region" description="Low complexity" evidence="5">
    <location>
        <begin position="180"/>
        <end position="198"/>
    </location>
</feature>
<dbReference type="AlphaFoldDB" id="G0SGJ5"/>
<evidence type="ECO:0000313" key="7">
    <source>
        <dbReference type="EMBL" id="EGS17334.1"/>
    </source>
</evidence>
<dbReference type="GeneID" id="18260693"/>
<keyword evidence="2 6" id="KW-0812">Transmembrane</keyword>
<comment type="subcellular location">
    <subcellularLocation>
        <location evidence="1">Membrane</location>
        <topology evidence="1">Single-pass membrane protein</topology>
    </subcellularLocation>
</comment>
<feature type="compositionally biased region" description="Acidic residues" evidence="5">
    <location>
        <begin position="395"/>
        <end position="408"/>
    </location>
</feature>
<evidence type="ECO:0000256" key="2">
    <source>
        <dbReference type="ARBA" id="ARBA00022692"/>
    </source>
</evidence>